<dbReference type="AlphaFoldDB" id="A0A346PZZ8"/>
<keyword evidence="1" id="KW-1133">Transmembrane helix</keyword>
<keyword evidence="2" id="KW-0934">Plastid</keyword>
<keyword evidence="2" id="KW-0150">Chloroplast</keyword>
<dbReference type="GeneID" id="38287559"/>
<sequence length="42" mass="5092">MKILQNQFVILFFTYGQWMNRVWVVLVLLKSPLRISTYPKGY</sequence>
<geneLocation type="chloroplast" evidence="2"/>
<protein>
    <submittedName>
        <fullName evidence="2">Ycf2</fullName>
    </submittedName>
</protein>
<evidence type="ECO:0000313" key="2">
    <source>
        <dbReference type="EMBL" id="AXR86324.1"/>
    </source>
</evidence>
<keyword evidence="1" id="KW-0472">Membrane</keyword>
<organism evidence="2">
    <name type="scientific">Pinus morrisonicola</name>
    <dbReference type="NCBI Taxonomy" id="139307"/>
    <lineage>
        <taxon>Eukaryota</taxon>
        <taxon>Viridiplantae</taxon>
        <taxon>Streptophyta</taxon>
        <taxon>Embryophyta</taxon>
        <taxon>Tracheophyta</taxon>
        <taxon>Spermatophyta</taxon>
        <taxon>Pinopsida</taxon>
        <taxon>Pinidae</taxon>
        <taxon>Conifers I</taxon>
        <taxon>Pinales</taxon>
        <taxon>Pinaceae</taxon>
        <taxon>Pinus</taxon>
        <taxon>Pinus subgen. Strobus</taxon>
    </lineage>
</organism>
<feature type="transmembrane region" description="Helical" evidence="1">
    <location>
        <begin position="6"/>
        <end position="29"/>
    </location>
</feature>
<keyword evidence="1" id="KW-0812">Transmembrane</keyword>
<reference evidence="2" key="1">
    <citation type="submission" date="2018-02" db="EMBL/GenBank/DDBJ databases">
        <title>The complete chloroplast genome of Pinus morrisonicola.</title>
        <authorList>
            <person name="Zeb U."/>
            <person name="Li Z."/>
        </authorList>
    </citation>
    <scope>NUCLEOTIDE SEQUENCE</scope>
</reference>
<dbReference type="EMBL" id="MG897305">
    <property type="protein sequence ID" value="AXR86324.1"/>
    <property type="molecule type" value="Genomic_DNA"/>
</dbReference>
<accession>A0A346PZZ8</accession>
<proteinExistence type="predicted"/>
<name>A0A346PZZ8_9CONI</name>
<evidence type="ECO:0000256" key="1">
    <source>
        <dbReference type="SAM" id="Phobius"/>
    </source>
</evidence>
<gene>
    <name evidence="2" type="primary">ycf2</name>
</gene>
<dbReference type="RefSeq" id="YP_009524379.1">
    <property type="nucleotide sequence ID" value="NC_039616.1"/>
</dbReference>